<dbReference type="FunFam" id="3.40.50.300:FF:001050">
    <property type="entry name" value="ATP-dependent DNA helicase DDX11"/>
    <property type="match status" value="1"/>
</dbReference>
<reference evidence="16 17" key="1">
    <citation type="submission" date="2019-09" db="EMBL/GenBank/DDBJ databases">
        <title>Bird 10,000 Genomes (B10K) Project - Family phase.</title>
        <authorList>
            <person name="Zhang G."/>
        </authorList>
    </citation>
    <scope>NUCLEOTIDE SEQUENCE [LARGE SCALE GENOMIC DNA]</scope>
    <source>
        <strain evidence="16">B10K-MSB-04</strain>
    </source>
</reference>
<organism evidence="16 17">
    <name type="scientific">Nothoprocta pentlandii</name>
    <dbReference type="NCBI Taxonomy" id="2585814"/>
    <lineage>
        <taxon>Eukaryota</taxon>
        <taxon>Metazoa</taxon>
        <taxon>Chordata</taxon>
        <taxon>Craniata</taxon>
        <taxon>Vertebrata</taxon>
        <taxon>Euteleostomi</taxon>
        <taxon>Archelosauria</taxon>
        <taxon>Archosauria</taxon>
        <taxon>Dinosauria</taxon>
        <taxon>Saurischia</taxon>
        <taxon>Theropoda</taxon>
        <taxon>Coelurosauria</taxon>
        <taxon>Aves</taxon>
        <taxon>Palaeognathae</taxon>
        <taxon>Tinamiformes</taxon>
        <taxon>Tinamidae</taxon>
        <taxon>Nothoprocta</taxon>
    </lineage>
</organism>
<evidence type="ECO:0000256" key="5">
    <source>
        <dbReference type="ARBA" id="ARBA00022741"/>
    </source>
</evidence>
<dbReference type="FunFam" id="3.40.50.300:FF:000909">
    <property type="entry name" value="Putative ATP-dependent RNA helicase DDX11"/>
    <property type="match status" value="1"/>
</dbReference>
<evidence type="ECO:0000313" key="17">
    <source>
        <dbReference type="Proteomes" id="UP000538817"/>
    </source>
</evidence>
<evidence type="ECO:0000256" key="7">
    <source>
        <dbReference type="ARBA" id="ARBA00022806"/>
    </source>
</evidence>
<feature type="non-terminal residue" evidence="16">
    <location>
        <position position="1"/>
    </location>
</feature>
<keyword evidence="13" id="KW-0413">Isomerase</keyword>
<dbReference type="GO" id="GO:0016818">
    <property type="term" value="F:hydrolase activity, acting on acid anhydrides, in phosphorus-containing anhydrides"/>
    <property type="evidence" value="ECO:0007669"/>
    <property type="project" value="InterPro"/>
</dbReference>
<name>A0A7K6ZIV0_9AVES</name>
<keyword evidence="14" id="KW-0539">Nucleus</keyword>
<evidence type="ECO:0000256" key="12">
    <source>
        <dbReference type="ARBA" id="ARBA00023125"/>
    </source>
</evidence>
<dbReference type="GO" id="GO:0034085">
    <property type="term" value="P:establishment of sister chromatid cohesion"/>
    <property type="evidence" value="ECO:0007669"/>
    <property type="project" value="TreeGrafter"/>
</dbReference>
<dbReference type="GO" id="GO:0003723">
    <property type="term" value="F:RNA binding"/>
    <property type="evidence" value="ECO:0007669"/>
    <property type="project" value="UniProtKB-KW"/>
</dbReference>
<dbReference type="GO" id="GO:0006139">
    <property type="term" value="P:nucleobase-containing compound metabolic process"/>
    <property type="evidence" value="ECO:0007669"/>
    <property type="project" value="InterPro"/>
</dbReference>
<dbReference type="SMART" id="SM00491">
    <property type="entry name" value="HELICc2"/>
    <property type="match status" value="1"/>
</dbReference>
<evidence type="ECO:0000256" key="3">
    <source>
        <dbReference type="ARBA" id="ARBA00008435"/>
    </source>
</evidence>
<dbReference type="Proteomes" id="UP000538817">
    <property type="component" value="Unassembled WGS sequence"/>
</dbReference>
<accession>A0A7K6ZIV0</accession>
<evidence type="ECO:0000256" key="1">
    <source>
        <dbReference type="ARBA" id="ARBA00001966"/>
    </source>
</evidence>
<keyword evidence="5" id="KW-0547">Nucleotide-binding</keyword>
<evidence type="ECO:0000256" key="9">
    <source>
        <dbReference type="ARBA" id="ARBA00022884"/>
    </source>
</evidence>
<dbReference type="InterPro" id="IPR013020">
    <property type="entry name" value="Rad3/Chl1-like"/>
</dbReference>
<keyword evidence="6" id="KW-0378">Hydrolase</keyword>
<dbReference type="SMART" id="SM00488">
    <property type="entry name" value="DEXDc2"/>
    <property type="match status" value="1"/>
</dbReference>
<dbReference type="InterPro" id="IPR014013">
    <property type="entry name" value="Helic_SF1/SF2_ATP-bd_DinG/Rad3"/>
</dbReference>
<evidence type="ECO:0000256" key="14">
    <source>
        <dbReference type="ARBA" id="ARBA00023242"/>
    </source>
</evidence>
<comment type="subcellular location">
    <subcellularLocation>
        <location evidence="2">Nucleus</location>
    </subcellularLocation>
</comment>
<dbReference type="GO" id="GO:0046872">
    <property type="term" value="F:metal ion binding"/>
    <property type="evidence" value="ECO:0007669"/>
    <property type="project" value="UniProtKB-KW"/>
</dbReference>
<evidence type="ECO:0000256" key="4">
    <source>
        <dbReference type="ARBA" id="ARBA00022723"/>
    </source>
</evidence>
<evidence type="ECO:0000256" key="8">
    <source>
        <dbReference type="ARBA" id="ARBA00022840"/>
    </source>
</evidence>
<keyword evidence="10" id="KW-0408">Iron</keyword>
<sequence length="891" mass="100843">FPFPYAPYAIQERFMAALYGALQKGQVGIFESPTGTGKSLSLICGALSWLRDFEEKKKLEEARLLALEHDGQEEKKLLDSDESLRKGTLDEHRCPERKGSAGEPDWVTAFVQKKEERDKVDRLKEEQIRRKKREDHLEKIRHNVQLKYAAKRKRAEEEETKRLLQLSKEMLSEGGGAEVLEQLDHNEEELILDEYESDEEKKAVLGLEEDDDDMEEEHVTKIYYCSRTHSQLSQFVHEVQKSPFGKDTRLVSLGSRQNLCVNEDVRRLGALQLINDRCMEMQKHKQEKKSDGEEMEGKKRRVSRTVCPFYSYDQMQFLRDEVLVEVKDIEQLVALGKETKACPYYGSRYAIPAAQLVVLPYQMLLHEATRSAAGISLKDQVVIIDEAHNLIDTITCIYSAEVSGAQLCCAHSQLLQYMERYRKRLKAKNLMYIKQILYLLQQFVSVLGGNVNQNPNSQAISQTGTVLKSINDFLFQSQIDNINLFKVVQRYCEKSLISRKLFGFVERYGAPTVVKTNKEKEKLAGLQNFLLSLQQGSDKEGDLPAEAESDQLRSASPLMQIEGFLSALTNANQDGRVILNRQGTVGQSSLKFLLLNPAVHFAKVVKECRAVIIAGGTMQPVSDFREQLLCCAGVDPARIVEFSCGHVIPPENILPLILCSGPSNQQLEFTYQTRDLPQMMDETGRILCNVCNVVPGGIVCFFPSYEYERQVCARWEQTGLLARLAAKKKLFQEPKKANQVDQVLVEYAKCIKRCSQGGGQMTGALLFSVVGGKMSEGINFSDDLGRCVIMVGMPYPNIKAPELQEKMAWLDKTMPRAAGQAPSRVLIENLCMKAVNQSIGRAIRHQRDFASILLLDHRYARPAILSKLPQWIKERTQVKAAFGSAFAELRK</sequence>
<dbReference type="CDD" id="cd18788">
    <property type="entry name" value="SF2_C_XPD"/>
    <property type="match status" value="1"/>
</dbReference>
<dbReference type="PANTHER" id="PTHR11472:SF41">
    <property type="entry name" value="ATP-DEPENDENT DNA HELICASE DDX11-RELATED"/>
    <property type="match status" value="1"/>
</dbReference>
<comment type="caution">
    <text evidence="16">The sequence shown here is derived from an EMBL/GenBank/DDBJ whole genome shotgun (WGS) entry which is preliminary data.</text>
</comment>
<comment type="cofactor">
    <cofactor evidence="1">
        <name>[4Fe-4S] cluster</name>
        <dbReference type="ChEBI" id="CHEBI:49883"/>
    </cofactor>
</comment>
<keyword evidence="7 16" id="KW-0347">Helicase</keyword>
<dbReference type="GO" id="GO:0005524">
    <property type="term" value="F:ATP binding"/>
    <property type="evidence" value="ECO:0007669"/>
    <property type="project" value="UniProtKB-KW"/>
</dbReference>
<feature type="non-terminal residue" evidence="16">
    <location>
        <position position="891"/>
    </location>
</feature>
<dbReference type="InterPro" id="IPR006555">
    <property type="entry name" value="ATP-dep_Helicase_C"/>
</dbReference>
<evidence type="ECO:0000256" key="11">
    <source>
        <dbReference type="ARBA" id="ARBA00023014"/>
    </source>
</evidence>
<dbReference type="EMBL" id="VZSG01000079">
    <property type="protein sequence ID" value="NWX83834.1"/>
    <property type="molecule type" value="Genomic_DNA"/>
</dbReference>
<dbReference type="InterPro" id="IPR006554">
    <property type="entry name" value="Helicase-like_DEXD_c2"/>
</dbReference>
<keyword evidence="4" id="KW-0479">Metal-binding</keyword>
<dbReference type="Pfam" id="PF06733">
    <property type="entry name" value="DEAD_2"/>
    <property type="match status" value="1"/>
</dbReference>
<evidence type="ECO:0000256" key="2">
    <source>
        <dbReference type="ARBA" id="ARBA00004123"/>
    </source>
</evidence>
<proteinExistence type="inferred from homology"/>
<evidence type="ECO:0000313" key="16">
    <source>
        <dbReference type="EMBL" id="NWX83834.1"/>
    </source>
</evidence>
<evidence type="ECO:0000256" key="13">
    <source>
        <dbReference type="ARBA" id="ARBA00023235"/>
    </source>
</evidence>
<keyword evidence="8" id="KW-0067">ATP-binding</keyword>
<keyword evidence="9" id="KW-0694">RNA-binding</keyword>
<dbReference type="InterPro" id="IPR010614">
    <property type="entry name" value="RAD3-like_helicase_DEAD"/>
</dbReference>
<dbReference type="NCBIfam" id="TIGR00604">
    <property type="entry name" value="rad3"/>
    <property type="match status" value="1"/>
</dbReference>
<feature type="domain" description="Helicase ATP-binding" evidence="15">
    <location>
        <begin position="1"/>
        <end position="437"/>
    </location>
</feature>
<dbReference type="PROSITE" id="PS51193">
    <property type="entry name" value="HELICASE_ATP_BIND_2"/>
    <property type="match status" value="1"/>
</dbReference>
<dbReference type="Gene3D" id="3.40.50.300">
    <property type="entry name" value="P-loop containing nucleotide triphosphate hydrolases"/>
    <property type="match status" value="3"/>
</dbReference>
<gene>
    <name evidence="16" type="primary">Ddx11</name>
    <name evidence="16" type="ORF">NOTPEN_R05604</name>
</gene>
<evidence type="ECO:0000256" key="6">
    <source>
        <dbReference type="ARBA" id="ARBA00022801"/>
    </source>
</evidence>
<evidence type="ECO:0000259" key="15">
    <source>
        <dbReference type="PROSITE" id="PS51193"/>
    </source>
</evidence>
<dbReference type="GO" id="GO:0051536">
    <property type="term" value="F:iron-sulfur cluster binding"/>
    <property type="evidence" value="ECO:0007669"/>
    <property type="project" value="UniProtKB-KW"/>
</dbReference>
<dbReference type="InterPro" id="IPR045028">
    <property type="entry name" value="DinG/Rad3-like"/>
</dbReference>
<dbReference type="GO" id="GO:0003677">
    <property type="term" value="F:DNA binding"/>
    <property type="evidence" value="ECO:0007669"/>
    <property type="project" value="UniProtKB-KW"/>
</dbReference>
<evidence type="ECO:0000256" key="10">
    <source>
        <dbReference type="ARBA" id="ARBA00023004"/>
    </source>
</evidence>
<dbReference type="GO" id="GO:0003678">
    <property type="term" value="F:DNA helicase activity"/>
    <property type="evidence" value="ECO:0007669"/>
    <property type="project" value="InterPro"/>
</dbReference>
<comment type="similarity">
    <text evidence="3">Belongs to the DEAD box helicase family. DEAH subfamily. DDX11/CHL1 sub-subfamily.</text>
</comment>
<dbReference type="Pfam" id="PF13307">
    <property type="entry name" value="Helicase_C_2"/>
    <property type="match status" value="1"/>
</dbReference>
<keyword evidence="17" id="KW-1185">Reference proteome</keyword>
<dbReference type="GO" id="GO:0005634">
    <property type="term" value="C:nucleus"/>
    <property type="evidence" value="ECO:0007669"/>
    <property type="project" value="UniProtKB-SubCell"/>
</dbReference>
<keyword evidence="12" id="KW-0238">DNA-binding</keyword>
<protein>
    <submittedName>
        <fullName evidence="16">DDX11 helicase</fullName>
    </submittedName>
</protein>
<dbReference type="AlphaFoldDB" id="A0A7K6ZIV0"/>
<dbReference type="InterPro" id="IPR027417">
    <property type="entry name" value="P-loop_NTPase"/>
</dbReference>
<dbReference type="PANTHER" id="PTHR11472">
    <property type="entry name" value="DNA REPAIR DEAD HELICASE RAD3/XP-D SUBFAMILY MEMBER"/>
    <property type="match status" value="1"/>
</dbReference>
<dbReference type="SUPFAM" id="SSF52540">
    <property type="entry name" value="P-loop containing nucleoside triphosphate hydrolases"/>
    <property type="match status" value="1"/>
</dbReference>
<keyword evidence="11" id="KW-0411">Iron-sulfur</keyword>